<sequence>MHHVSKLKSRLWINHIPPSPPLVQDKTRPCFSLHIPPAKPFTTASPALRKKHTGRTNTPDQLTPEERLLQEAQEIKSGLQVQLPGRKITAKTQKPHRDPLEKAQDILQELSAKADKGGLQGRNFSPGDAKPAQIHANPEEVPVILKVPTPPEKLRIKPHFSSPATPVRTVVVSPGLPIVSRGLSVEPLSASEVPAVREELRILTHLSTSTRSFQARLVDRSLPLKISTLFVNKRSPIRKTIPGIDSDPFLRLTTRLSSAGQVPKTNATREERSWVGVAAETVDTKVQNVSLKAKARTEGSPLKAGFLPKQEPISQHFALEGLSQSQEVATERHSLGGATKPETLEITADRAIVRRCGPKKAPTRRVVTRRLAAGRPVAERLVTRRLTRQRLISRQSSVGRATKPESLEITADRAIVRRCGPKKAHTRRLGTQSLTRRLAAGRPVARRLVTRRLIRQRLISRQSY</sequence>
<gene>
    <name evidence="2" type="ORF">BT63DRAFT_452187</name>
</gene>
<name>A0A6A6UJM8_9PEZI</name>
<evidence type="ECO:0000313" key="2">
    <source>
        <dbReference type="EMBL" id="KAF2671683.1"/>
    </source>
</evidence>
<protein>
    <submittedName>
        <fullName evidence="2">Uncharacterized protein</fullName>
    </submittedName>
</protein>
<dbReference type="AlphaFoldDB" id="A0A6A6UJM8"/>
<feature type="region of interest" description="Disordered" evidence="1">
    <location>
        <begin position="37"/>
        <end position="63"/>
    </location>
</feature>
<dbReference type="EMBL" id="MU004232">
    <property type="protein sequence ID" value="KAF2671683.1"/>
    <property type="molecule type" value="Genomic_DNA"/>
</dbReference>
<organism evidence="2 3">
    <name type="scientific">Microthyrium microscopicum</name>
    <dbReference type="NCBI Taxonomy" id="703497"/>
    <lineage>
        <taxon>Eukaryota</taxon>
        <taxon>Fungi</taxon>
        <taxon>Dikarya</taxon>
        <taxon>Ascomycota</taxon>
        <taxon>Pezizomycotina</taxon>
        <taxon>Dothideomycetes</taxon>
        <taxon>Dothideomycetes incertae sedis</taxon>
        <taxon>Microthyriales</taxon>
        <taxon>Microthyriaceae</taxon>
        <taxon>Microthyrium</taxon>
    </lineage>
</organism>
<evidence type="ECO:0000256" key="1">
    <source>
        <dbReference type="SAM" id="MobiDB-lite"/>
    </source>
</evidence>
<keyword evidence="3" id="KW-1185">Reference proteome</keyword>
<proteinExistence type="predicted"/>
<dbReference type="Proteomes" id="UP000799302">
    <property type="component" value="Unassembled WGS sequence"/>
</dbReference>
<reference evidence="2" key="1">
    <citation type="journal article" date="2020" name="Stud. Mycol.">
        <title>101 Dothideomycetes genomes: a test case for predicting lifestyles and emergence of pathogens.</title>
        <authorList>
            <person name="Haridas S."/>
            <person name="Albert R."/>
            <person name="Binder M."/>
            <person name="Bloem J."/>
            <person name="Labutti K."/>
            <person name="Salamov A."/>
            <person name="Andreopoulos B."/>
            <person name="Baker S."/>
            <person name="Barry K."/>
            <person name="Bills G."/>
            <person name="Bluhm B."/>
            <person name="Cannon C."/>
            <person name="Castanera R."/>
            <person name="Culley D."/>
            <person name="Daum C."/>
            <person name="Ezra D."/>
            <person name="Gonzalez J."/>
            <person name="Henrissat B."/>
            <person name="Kuo A."/>
            <person name="Liang C."/>
            <person name="Lipzen A."/>
            <person name="Lutzoni F."/>
            <person name="Magnuson J."/>
            <person name="Mondo S."/>
            <person name="Nolan M."/>
            <person name="Ohm R."/>
            <person name="Pangilinan J."/>
            <person name="Park H.-J."/>
            <person name="Ramirez L."/>
            <person name="Alfaro M."/>
            <person name="Sun H."/>
            <person name="Tritt A."/>
            <person name="Yoshinaga Y."/>
            <person name="Zwiers L.-H."/>
            <person name="Turgeon B."/>
            <person name="Goodwin S."/>
            <person name="Spatafora J."/>
            <person name="Crous P."/>
            <person name="Grigoriev I."/>
        </authorList>
    </citation>
    <scope>NUCLEOTIDE SEQUENCE</scope>
    <source>
        <strain evidence="2">CBS 115976</strain>
    </source>
</reference>
<evidence type="ECO:0000313" key="3">
    <source>
        <dbReference type="Proteomes" id="UP000799302"/>
    </source>
</evidence>
<accession>A0A6A6UJM8</accession>